<evidence type="ECO:0000313" key="2">
    <source>
        <dbReference type="EMBL" id="KAJ3503993.1"/>
    </source>
</evidence>
<proteinExistence type="predicted"/>
<feature type="region of interest" description="Disordered" evidence="1">
    <location>
        <begin position="1"/>
        <end position="44"/>
    </location>
</feature>
<name>A0A9W8JXX0_9AGAR</name>
<dbReference type="EMBL" id="JANKHO010001065">
    <property type="protein sequence ID" value="KAJ3503993.1"/>
    <property type="molecule type" value="Genomic_DNA"/>
</dbReference>
<dbReference type="Proteomes" id="UP001148786">
    <property type="component" value="Unassembled WGS sequence"/>
</dbReference>
<accession>A0A9W8JXX0</accession>
<evidence type="ECO:0000256" key="1">
    <source>
        <dbReference type="SAM" id="MobiDB-lite"/>
    </source>
</evidence>
<reference evidence="2" key="1">
    <citation type="submission" date="2022-07" db="EMBL/GenBank/DDBJ databases">
        <title>Genome Sequence of Agrocybe chaxingu.</title>
        <authorList>
            <person name="Buettner E."/>
        </authorList>
    </citation>
    <scope>NUCLEOTIDE SEQUENCE</scope>
    <source>
        <strain evidence="2">MP-N11</strain>
    </source>
</reference>
<dbReference type="AlphaFoldDB" id="A0A9W8JXX0"/>
<gene>
    <name evidence="2" type="ORF">NLJ89_g8177</name>
</gene>
<comment type="caution">
    <text evidence="2">The sequence shown here is derived from an EMBL/GenBank/DDBJ whole genome shotgun (WGS) entry which is preliminary data.</text>
</comment>
<protein>
    <submittedName>
        <fullName evidence="2">Uncharacterized protein</fullName>
    </submittedName>
</protein>
<sequence>MSDAMSQDLSTGNPQDLLTGNPQDLSTGNPQPLMSEGFTRMDTSSDFDQMSVDDSDSSMRLLIASSNHFAEAEERFVQLEVNLLSGLTSATNLLGEAIAKQDAQEADHTAFLENFLQELRYAQADELAAHNEELKRWGEKIDKAKNDYLSERHEMNFLEVIAAYLVNAVRIGQTPTTRE</sequence>
<organism evidence="2 3">
    <name type="scientific">Agrocybe chaxingu</name>
    <dbReference type="NCBI Taxonomy" id="84603"/>
    <lineage>
        <taxon>Eukaryota</taxon>
        <taxon>Fungi</taxon>
        <taxon>Dikarya</taxon>
        <taxon>Basidiomycota</taxon>
        <taxon>Agaricomycotina</taxon>
        <taxon>Agaricomycetes</taxon>
        <taxon>Agaricomycetidae</taxon>
        <taxon>Agaricales</taxon>
        <taxon>Agaricineae</taxon>
        <taxon>Strophariaceae</taxon>
        <taxon>Agrocybe</taxon>
    </lineage>
</organism>
<keyword evidence="3" id="KW-1185">Reference proteome</keyword>
<evidence type="ECO:0000313" key="3">
    <source>
        <dbReference type="Proteomes" id="UP001148786"/>
    </source>
</evidence>
<feature type="compositionally biased region" description="Polar residues" evidence="1">
    <location>
        <begin position="1"/>
        <end position="32"/>
    </location>
</feature>